<organism evidence="2">
    <name type="scientific">mine drainage metagenome</name>
    <dbReference type="NCBI Taxonomy" id="410659"/>
    <lineage>
        <taxon>unclassified sequences</taxon>
        <taxon>metagenomes</taxon>
        <taxon>ecological metagenomes</taxon>
    </lineage>
</organism>
<dbReference type="EMBL" id="MLJW01001892">
    <property type="protein sequence ID" value="OIQ76353.1"/>
    <property type="molecule type" value="Genomic_DNA"/>
</dbReference>
<dbReference type="InterPro" id="IPR019088">
    <property type="entry name" value="CHP02186-rel_TM"/>
</dbReference>
<accession>A0A1J5PXZ6</accession>
<name>A0A1J5PXZ6_9ZZZZ</name>
<feature type="transmembrane region" description="Helical" evidence="1">
    <location>
        <begin position="229"/>
        <end position="254"/>
    </location>
</feature>
<keyword evidence="1" id="KW-0472">Membrane</keyword>
<keyword evidence="1 2" id="KW-0812">Transmembrane</keyword>
<proteinExistence type="predicted"/>
<keyword evidence="1" id="KW-1133">Transmembrane helix</keyword>
<evidence type="ECO:0000313" key="2">
    <source>
        <dbReference type="EMBL" id="OIQ76353.1"/>
    </source>
</evidence>
<dbReference type="AlphaFoldDB" id="A0A1J5PXZ6"/>
<comment type="caution">
    <text evidence="2">The sequence shown here is derived from an EMBL/GenBank/DDBJ whole genome shotgun (WGS) entry which is preliminary data.</text>
</comment>
<protein>
    <submittedName>
        <fullName evidence="2">Putative transmembrane protein (Alph_Pro_TM)</fullName>
    </submittedName>
</protein>
<sequence length="256" mass="27625">MIARSLRIIALIGALALPASAAEQVVAGLSDNQIAITATFNGSEILVFGAAKRDTPVPPGPPLQVIVTLQGPATPVNVRKKGHELGIWVNTASVRINSAPSFYAIATSDLMPRVLSATDDLRYHVSIPQVIGTVGTASMAPDAPSFVEALIRIRKEEGLYVLDEGAVEVDQSTLFRTRIKLPANLTEGRYKARIFLTRDGHVIAEHDTGVFVRKAGLERWLYQLAKQQAAIYGFLSLVIAVVAGWLASAAFRLFKR</sequence>
<gene>
    <name evidence="2" type="ORF">GALL_419700</name>
</gene>
<reference evidence="2" key="1">
    <citation type="submission" date="2016-10" db="EMBL/GenBank/DDBJ databases">
        <title>Sequence of Gallionella enrichment culture.</title>
        <authorList>
            <person name="Poehlein A."/>
            <person name="Muehling M."/>
            <person name="Daniel R."/>
        </authorList>
    </citation>
    <scope>NUCLEOTIDE SEQUENCE</scope>
</reference>
<dbReference type="Pfam" id="PF09608">
    <property type="entry name" value="Alph_Pro_TM"/>
    <property type="match status" value="1"/>
</dbReference>
<evidence type="ECO:0000256" key="1">
    <source>
        <dbReference type="SAM" id="Phobius"/>
    </source>
</evidence>